<name>A0A1G5PZV0_9GAMM</name>
<keyword evidence="5" id="KW-1185">Reference proteome</keyword>
<dbReference type="STRING" id="415747.SAMN03097708_01048"/>
<evidence type="ECO:0000313" key="4">
    <source>
        <dbReference type="EMBL" id="SCZ54928.1"/>
    </source>
</evidence>
<dbReference type="AlphaFoldDB" id="A0A1G5PZV0"/>
<dbReference type="Proteomes" id="UP000199648">
    <property type="component" value="Unassembled WGS sequence"/>
</dbReference>
<evidence type="ECO:0000256" key="2">
    <source>
        <dbReference type="SAM" id="Coils"/>
    </source>
</evidence>
<sequence>MNRLSRTLLVSGMAALLGGCSALGALPGLKGNDLDSQLDTWIVERQYGRALNALSAIDPKDPQYSRLAEKRRKVESLAKTYEKEMVEQATKHMEQGNWAGALNAYDRALRGMPDSTYLKDGLAELHRKQSSLVAEQRLNLMVARARFLERALPVYERIARIDPRDQDAGRALKEHRRSIRETAEHLARTGSAALEAGEYEVAERTLPLAASISNDERVQSAHTRLKEWHAARKRASQEARERRLKRAEARKASAHQHFDELMSEYRRTYEDGQYQNARKILEKLEETTLHQSEVESERKQLEVAIDIEVDRLFEEGVTYYSRGEFERAVQLWKRILKLRPEHRPAMDNLDRAERVLERLKQLREKQAQRNSAENAET</sequence>
<evidence type="ECO:0000313" key="5">
    <source>
        <dbReference type="Proteomes" id="UP000199648"/>
    </source>
</evidence>
<dbReference type="EMBL" id="FMWD01000003">
    <property type="protein sequence ID" value="SCZ54928.1"/>
    <property type="molecule type" value="Genomic_DNA"/>
</dbReference>
<organism evidence="4 5">
    <name type="scientific">Thiohalomonas denitrificans</name>
    <dbReference type="NCBI Taxonomy" id="415747"/>
    <lineage>
        <taxon>Bacteria</taxon>
        <taxon>Pseudomonadati</taxon>
        <taxon>Pseudomonadota</taxon>
        <taxon>Gammaproteobacteria</taxon>
        <taxon>Thiohalomonadales</taxon>
        <taxon>Thiohalomonadaceae</taxon>
        <taxon>Thiohalomonas</taxon>
    </lineage>
</organism>
<feature type="signal peptide" evidence="3">
    <location>
        <begin position="1"/>
        <end position="24"/>
    </location>
</feature>
<gene>
    <name evidence="4" type="ORF">SAMN03097708_01048</name>
</gene>
<evidence type="ECO:0008006" key="6">
    <source>
        <dbReference type="Google" id="ProtNLM"/>
    </source>
</evidence>
<dbReference type="PROSITE" id="PS50005">
    <property type="entry name" value="TPR"/>
    <property type="match status" value="1"/>
</dbReference>
<evidence type="ECO:0000256" key="3">
    <source>
        <dbReference type="SAM" id="SignalP"/>
    </source>
</evidence>
<reference evidence="4 5" key="1">
    <citation type="submission" date="2016-10" db="EMBL/GenBank/DDBJ databases">
        <authorList>
            <person name="de Groot N.N."/>
        </authorList>
    </citation>
    <scope>NUCLEOTIDE SEQUENCE [LARGE SCALE GENOMIC DNA]</scope>
    <source>
        <strain evidence="4 5">HLD2</strain>
    </source>
</reference>
<feature type="coiled-coil region" evidence="2">
    <location>
        <begin position="345"/>
        <end position="376"/>
    </location>
</feature>
<dbReference type="OrthoDB" id="5783700at2"/>
<feature type="chain" id="PRO_5011443183" description="Tetratricopeptide repeat-containing protein" evidence="3">
    <location>
        <begin position="25"/>
        <end position="377"/>
    </location>
</feature>
<accession>A0A1G5PZV0</accession>
<protein>
    <recommendedName>
        <fullName evidence="6">Tetratricopeptide repeat-containing protein</fullName>
    </recommendedName>
</protein>
<proteinExistence type="predicted"/>
<dbReference type="InterPro" id="IPR019734">
    <property type="entry name" value="TPR_rpt"/>
</dbReference>
<evidence type="ECO:0000256" key="1">
    <source>
        <dbReference type="PROSITE-ProRule" id="PRU00339"/>
    </source>
</evidence>
<keyword evidence="1" id="KW-0802">TPR repeat</keyword>
<dbReference type="PROSITE" id="PS51257">
    <property type="entry name" value="PROKAR_LIPOPROTEIN"/>
    <property type="match status" value="1"/>
</dbReference>
<feature type="repeat" description="TPR" evidence="1">
    <location>
        <begin position="309"/>
        <end position="342"/>
    </location>
</feature>
<dbReference type="Gene3D" id="1.25.40.10">
    <property type="entry name" value="Tetratricopeptide repeat domain"/>
    <property type="match status" value="2"/>
</dbReference>
<keyword evidence="2" id="KW-0175">Coiled coil</keyword>
<dbReference type="InterPro" id="IPR011990">
    <property type="entry name" value="TPR-like_helical_dom_sf"/>
</dbReference>
<dbReference type="SMART" id="SM00028">
    <property type="entry name" value="TPR"/>
    <property type="match status" value="2"/>
</dbReference>
<dbReference type="SUPFAM" id="SSF48452">
    <property type="entry name" value="TPR-like"/>
    <property type="match status" value="1"/>
</dbReference>
<dbReference type="RefSeq" id="WP_092993516.1">
    <property type="nucleotide sequence ID" value="NZ_FMWD01000003.1"/>
</dbReference>
<keyword evidence="3" id="KW-0732">Signal</keyword>